<evidence type="ECO:0000313" key="2">
    <source>
        <dbReference type="Proteomes" id="UP000680020"/>
    </source>
</evidence>
<dbReference type="PROSITE" id="PS51257">
    <property type="entry name" value="PROKAR_LIPOPROTEIN"/>
    <property type="match status" value="1"/>
</dbReference>
<protein>
    <recommendedName>
        <fullName evidence="3">Glycine zipper 2TM domain-containing protein</fullName>
    </recommendedName>
</protein>
<dbReference type="EMBL" id="JAGIBU010000004">
    <property type="protein sequence ID" value="MBS7824809.1"/>
    <property type="molecule type" value="Genomic_DNA"/>
</dbReference>
<dbReference type="AlphaFoldDB" id="A0AB35BYR1"/>
<sequence length="167" mass="16956">MKSFKLTSLIAASAVLLTACTTGENLRADVYRAGDVNQVQNVAVVTILSVTPAKVAVDNSENKKRAQLGGTLLGAIGGALIGNNHGRYGATSGGVIGGAAGAIGGSMVSDEAIVSGVSLTYKKANSNNILNSVQVGKPCEFKKGKAMVIAARKNETRIQPNNPGGCK</sequence>
<comment type="caution">
    <text evidence="1">The sequence shown here is derived from an EMBL/GenBank/DDBJ whole genome shotgun (WGS) entry which is preliminary data.</text>
</comment>
<gene>
    <name evidence="1" type="ORF">J7561_06270</name>
</gene>
<name>A0AB35BYR1_9GAMM</name>
<evidence type="ECO:0000313" key="1">
    <source>
        <dbReference type="EMBL" id="MBS7824809.1"/>
    </source>
</evidence>
<proteinExistence type="predicted"/>
<accession>A0AB35BYR1</accession>
<evidence type="ECO:0008006" key="3">
    <source>
        <dbReference type="Google" id="ProtNLM"/>
    </source>
</evidence>
<dbReference type="Proteomes" id="UP000680020">
    <property type="component" value="Unassembled WGS sequence"/>
</dbReference>
<dbReference type="RefSeq" id="WP_018122411.1">
    <property type="nucleotide sequence ID" value="NZ_JAGIBT010000005.1"/>
</dbReference>
<reference evidence="1" key="1">
    <citation type="submission" date="2021-03" db="EMBL/GenBank/DDBJ databases">
        <title>Identification and antibiotic profiling of Wohlfahrtiimonas chitiniclastica, an underestimated human pathogen.</title>
        <authorList>
            <person name="Kopf A."/>
            <person name="Bunk B."/>
            <person name="Coldewey S."/>
            <person name="Gunzer F."/>
            <person name="Riedel T."/>
            <person name="Schroettner P."/>
        </authorList>
    </citation>
    <scope>NUCLEOTIDE SEQUENCE</scope>
    <source>
        <strain evidence="1">DSM 100917</strain>
    </source>
</reference>
<organism evidence="1 2">
    <name type="scientific">Wohlfahrtiimonas chitiniclastica</name>
    <dbReference type="NCBI Taxonomy" id="400946"/>
    <lineage>
        <taxon>Bacteria</taxon>
        <taxon>Pseudomonadati</taxon>
        <taxon>Pseudomonadota</taxon>
        <taxon>Gammaproteobacteria</taxon>
        <taxon>Cardiobacteriales</taxon>
        <taxon>Ignatzschineriaceae</taxon>
        <taxon>Wohlfahrtiimonas</taxon>
    </lineage>
</organism>